<sequence>MHRYIRGRIQRSPRSSLSSPAKRPSPPTRTTLVTVLLQHPAQREDRRACHHPRAQGREILERGLEVKEYKLRRQKFSETSSFGFGVREQIDMGVWYHPGIGIFRVDFYIILGRPGARVAERKQKKARNGFGHRAKKDATQAWFKQRFDGLNPK</sequence>
<dbReference type="AlphaFoldDB" id="A0A166W8K8"/>
<keyword evidence="3" id="KW-0687">Ribonucleoprotein</keyword>
<organism evidence="5 6">
    <name type="scientific">Athelia psychrophila</name>
    <dbReference type="NCBI Taxonomy" id="1759441"/>
    <lineage>
        <taxon>Eukaryota</taxon>
        <taxon>Fungi</taxon>
        <taxon>Dikarya</taxon>
        <taxon>Basidiomycota</taxon>
        <taxon>Agaricomycotina</taxon>
        <taxon>Agaricomycetes</taxon>
        <taxon>Agaricomycetidae</taxon>
        <taxon>Atheliales</taxon>
        <taxon>Atheliaceae</taxon>
        <taxon>Athelia</taxon>
    </lineage>
</organism>
<dbReference type="InterPro" id="IPR022803">
    <property type="entry name" value="Ribosomal_uL5_dom_sf"/>
</dbReference>
<comment type="similarity">
    <text evidence="1">Belongs to the universal ribosomal protein uL5 family.</text>
</comment>
<keyword evidence="6" id="KW-1185">Reference proteome</keyword>
<feature type="compositionally biased region" description="Basic residues" evidence="4">
    <location>
        <begin position="1"/>
        <end position="11"/>
    </location>
</feature>
<evidence type="ECO:0000313" key="5">
    <source>
        <dbReference type="EMBL" id="KZP33494.1"/>
    </source>
</evidence>
<dbReference type="OrthoDB" id="1734943at2759"/>
<dbReference type="PANTHER" id="PTHR11994">
    <property type="entry name" value="60S RIBOSOMAL PROTEIN L11-RELATED"/>
    <property type="match status" value="1"/>
</dbReference>
<accession>A0A166W8K8</accession>
<dbReference type="GO" id="GO:0005840">
    <property type="term" value="C:ribosome"/>
    <property type="evidence" value="ECO:0007669"/>
    <property type="project" value="UniProtKB-KW"/>
</dbReference>
<gene>
    <name evidence="5" type="ORF">FIBSPDRAFT_881680</name>
</gene>
<name>A0A166W8K8_9AGAM</name>
<proteinExistence type="inferred from homology"/>
<dbReference type="STRING" id="436010.A0A166W8K8"/>
<protein>
    <submittedName>
        <fullName evidence="5">Uncharacterized protein</fullName>
    </submittedName>
</protein>
<feature type="region of interest" description="Disordered" evidence="4">
    <location>
        <begin position="1"/>
        <end position="29"/>
    </location>
</feature>
<evidence type="ECO:0000313" key="6">
    <source>
        <dbReference type="Proteomes" id="UP000076532"/>
    </source>
</evidence>
<dbReference type="SUPFAM" id="SSF55282">
    <property type="entry name" value="RL5-like"/>
    <property type="match status" value="1"/>
</dbReference>
<dbReference type="GO" id="GO:1990904">
    <property type="term" value="C:ribonucleoprotein complex"/>
    <property type="evidence" value="ECO:0007669"/>
    <property type="project" value="UniProtKB-KW"/>
</dbReference>
<dbReference type="InterPro" id="IPR002132">
    <property type="entry name" value="Ribosomal_uL5"/>
</dbReference>
<evidence type="ECO:0000256" key="2">
    <source>
        <dbReference type="ARBA" id="ARBA00022980"/>
    </source>
</evidence>
<evidence type="ECO:0000256" key="1">
    <source>
        <dbReference type="ARBA" id="ARBA00008553"/>
    </source>
</evidence>
<evidence type="ECO:0000256" key="4">
    <source>
        <dbReference type="SAM" id="MobiDB-lite"/>
    </source>
</evidence>
<reference evidence="5 6" key="1">
    <citation type="journal article" date="2016" name="Mol. Biol. Evol.">
        <title>Comparative Genomics of Early-Diverging Mushroom-Forming Fungi Provides Insights into the Origins of Lignocellulose Decay Capabilities.</title>
        <authorList>
            <person name="Nagy L.G."/>
            <person name="Riley R."/>
            <person name="Tritt A."/>
            <person name="Adam C."/>
            <person name="Daum C."/>
            <person name="Floudas D."/>
            <person name="Sun H."/>
            <person name="Yadav J.S."/>
            <person name="Pangilinan J."/>
            <person name="Larsson K.H."/>
            <person name="Matsuura K."/>
            <person name="Barry K."/>
            <person name="Labutti K."/>
            <person name="Kuo R."/>
            <person name="Ohm R.A."/>
            <person name="Bhattacharya S.S."/>
            <person name="Shirouzu T."/>
            <person name="Yoshinaga Y."/>
            <person name="Martin F.M."/>
            <person name="Grigoriev I.V."/>
            <person name="Hibbett D.S."/>
        </authorList>
    </citation>
    <scope>NUCLEOTIDE SEQUENCE [LARGE SCALE GENOMIC DNA]</scope>
    <source>
        <strain evidence="5 6">CBS 109695</strain>
    </source>
</reference>
<evidence type="ECO:0000256" key="3">
    <source>
        <dbReference type="ARBA" id="ARBA00023274"/>
    </source>
</evidence>
<dbReference type="GO" id="GO:0003735">
    <property type="term" value="F:structural constituent of ribosome"/>
    <property type="evidence" value="ECO:0007669"/>
    <property type="project" value="InterPro"/>
</dbReference>
<keyword evidence="2" id="KW-0689">Ribosomal protein</keyword>
<dbReference type="Proteomes" id="UP000076532">
    <property type="component" value="Unassembled WGS sequence"/>
</dbReference>
<dbReference type="Gene3D" id="3.30.1440.10">
    <property type="match status" value="1"/>
</dbReference>
<dbReference type="EMBL" id="KV417482">
    <property type="protein sequence ID" value="KZP33494.1"/>
    <property type="molecule type" value="Genomic_DNA"/>
</dbReference>
<dbReference type="GO" id="GO:0006412">
    <property type="term" value="P:translation"/>
    <property type="evidence" value="ECO:0007669"/>
    <property type="project" value="InterPro"/>
</dbReference>